<comment type="subcellular location">
    <subcellularLocation>
        <location evidence="1">Golgi apparatus membrane</location>
    </subcellularLocation>
</comment>
<dbReference type="InterPro" id="IPR036034">
    <property type="entry name" value="PDZ_sf"/>
</dbReference>
<proteinExistence type="predicted"/>
<keyword evidence="4" id="KW-0472">Membrane</keyword>
<dbReference type="Proteomes" id="UP000290189">
    <property type="component" value="Unassembled WGS sequence"/>
</dbReference>
<dbReference type="PROSITE" id="PS51865">
    <property type="entry name" value="PDZ_GRASP"/>
    <property type="match status" value="2"/>
</dbReference>
<feature type="domain" description="PDZ GRASP-type" evidence="5">
    <location>
        <begin position="140"/>
        <end position="228"/>
    </location>
</feature>
<evidence type="ECO:0000313" key="7">
    <source>
        <dbReference type="Proteomes" id="UP000290189"/>
    </source>
</evidence>
<dbReference type="EMBL" id="OVEO01000008">
    <property type="protein sequence ID" value="SPQ97672.1"/>
    <property type="molecule type" value="Genomic_DNA"/>
</dbReference>
<dbReference type="SUPFAM" id="SSF50156">
    <property type="entry name" value="PDZ domain-like"/>
    <property type="match status" value="1"/>
</dbReference>
<dbReference type="PANTHER" id="PTHR12893">
    <property type="entry name" value="GOLGI REASSEMBLY STACKING PROTEIN GRASP"/>
    <property type="match status" value="1"/>
</dbReference>
<dbReference type="PANTHER" id="PTHR12893:SF0">
    <property type="entry name" value="GRASP65"/>
    <property type="match status" value="1"/>
</dbReference>
<evidence type="ECO:0000256" key="3">
    <source>
        <dbReference type="ARBA" id="ARBA00023034"/>
    </source>
</evidence>
<evidence type="ECO:0000256" key="1">
    <source>
        <dbReference type="ARBA" id="ARBA00004394"/>
    </source>
</evidence>
<keyword evidence="6" id="KW-0496">Mitochondrion</keyword>
<dbReference type="Pfam" id="PF04495">
    <property type="entry name" value="GRASP55_65"/>
    <property type="match status" value="1"/>
</dbReference>
<dbReference type="GO" id="GO:0007030">
    <property type="term" value="P:Golgi organization"/>
    <property type="evidence" value="ECO:0007669"/>
    <property type="project" value="TreeGrafter"/>
</dbReference>
<feature type="domain" description="PDZ GRASP-type" evidence="5">
    <location>
        <begin position="44"/>
        <end position="133"/>
    </location>
</feature>
<evidence type="ECO:0000259" key="5">
    <source>
        <dbReference type="PROSITE" id="PS51865"/>
    </source>
</evidence>
<name>A0A3P3YBZ9_PLABS</name>
<sequence>MSAHWECRMRPPKAHRMAFCWQQTGNSDMGTAGSRDLDADAVAAGWRITEIRPGSPSASSDLIPFFDFIIGAGDVVFTNDEKDMFRVIQDHIGKPLDFRVWNSMTQSVRECSITPSTWSGDGVLGLVIKYDDLDFDSTPPSIHVLDIFPNSPSSKAGLQAFDDYLLGTPEVVFVGLEEFDDVILNAPPPIRIFVYNRRSCTIRTIDLAPDCKWGGPGSIGCDVACGILHRIPTETRPVRYVSNGKASSTYTPGNCV</sequence>
<keyword evidence="2" id="KW-0677">Repeat</keyword>
<organism evidence="6 7">
    <name type="scientific">Plasmodiophora brassicae</name>
    <name type="common">Clubroot disease agent</name>
    <dbReference type="NCBI Taxonomy" id="37360"/>
    <lineage>
        <taxon>Eukaryota</taxon>
        <taxon>Sar</taxon>
        <taxon>Rhizaria</taxon>
        <taxon>Endomyxa</taxon>
        <taxon>Phytomyxea</taxon>
        <taxon>Plasmodiophorida</taxon>
        <taxon>Plasmodiophoridae</taxon>
        <taxon>Plasmodiophora</taxon>
    </lineage>
</organism>
<evidence type="ECO:0000313" key="6">
    <source>
        <dbReference type="EMBL" id="SPQ97672.1"/>
    </source>
</evidence>
<accession>A0A3P3YBZ9</accession>
<evidence type="ECO:0000256" key="4">
    <source>
        <dbReference type="ARBA" id="ARBA00023136"/>
    </source>
</evidence>
<dbReference type="InterPro" id="IPR007583">
    <property type="entry name" value="GRASP55_65"/>
</dbReference>
<dbReference type="Gene3D" id="2.30.42.10">
    <property type="match status" value="2"/>
</dbReference>
<evidence type="ECO:0000256" key="2">
    <source>
        <dbReference type="ARBA" id="ARBA00022737"/>
    </source>
</evidence>
<dbReference type="AlphaFoldDB" id="A0A3P3YBZ9"/>
<keyword evidence="3" id="KW-0333">Golgi apparatus</keyword>
<protein>
    <recommendedName>
        <fullName evidence="5">PDZ GRASP-type domain-containing protein</fullName>
    </recommendedName>
</protein>
<gene>
    <name evidence="6" type="ORF">PLBR_LOCUS4887</name>
</gene>
<dbReference type="InterPro" id="IPR024958">
    <property type="entry name" value="GRASP_PDZ"/>
</dbReference>
<dbReference type="GO" id="GO:0000139">
    <property type="term" value="C:Golgi membrane"/>
    <property type="evidence" value="ECO:0007669"/>
    <property type="project" value="UniProtKB-SubCell"/>
</dbReference>
<reference evidence="6 7" key="1">
    <citation type="submission" date="2018-03" db="EMBL/GenBank/DDBJ databases">
        <authorList>
            <person name="Fogelqvist J."/>
        </authorList>
    </citation>
    <scope>NUCLEOTIDE SEQUENCE [LARGE SCALE GENOMIC DNA]</scope>
</reference>
<geneLocation type="mitochondrion" evidence="6"/>